<evidence type="ECO:0000256" key="1">
    <source>
        <dbReference type="ARBA" id="ARBA00009369"/>
    </source>
</evidence>
<dbReference type="InterPro" id="IPR042175">
    <property type="entry name" value="Cell/Rod_MreC_2"/>
</dbReference>
<dbReference type="Pfam" id="PF04085">
    <property type="entry name" value="MreC"/>
    <property type="match status" value="1"/>
</dbReference>
<feature type="compositionally biased region" description="Low complexity" evidence="5">
    <location>
        <begin position="350"/>
        <end position="379"/>
    </location>
</feature>
<accession>A0A7X4KBA6</accession>
<dbReference type="Proteomes" id="UP000450012">
    <property type="component" value="Unassembled WGS sequence"/>
</dbReference>
<organism evidence="7 8">
    <name type="scientific">Duganella rivi</name>
    <dbReference type="NCBI Taxonomy" id="2666083"/>
    <lineage>
        <taxon>Bacteria</taxon>
        <taxon>Pseudomonadati</taxon>
        <taxon>Pseudomonadota</taxon>
        <taxon>Betaproteobacteria</taxon>
        <taxon>Burkholderiales</taxon>
        <taxon>Oxalobacteraceae</taxon>
        <taxon>Telluria group</taxon>
        <taxon>Duganella</taxon>
    </lineage>
</organism>
<evidence type="ECO:0000313" key="8">
    <source>
        <dbReference type="Proteomes" id="UP000450012"/>
    </source>
</evidence>
<evidence type="ECO:0000256" key="3">
    <source>
        <dbReference type="ARBA" id="ARBA00022960"/>
    </source>
</evidence>
<gene>
    <name evidence="7" type="primary">mreC</name>
    <name evidence="7" type="ORF">GTP45_04415</name>
</gene>
<dbReference type="InterPro" id="IPR007221">
    <property type="entry name" value="MreC"/>
</dbReference>
<comment type="caution">
    <text evidence="7">The sequence shown here is derived from an EMBL/GenBank/DDBJ whole genome shotgun (WGS) entry which is preliminary data.</text>
</comment>
<keyword evidence="3" id="KW-0133">Cell shape</keyword>
<name>A0A7X4KBA6_9BURK</name>
<dbReference type="InterPro" id="IPR042177">
    <property type="entry name" value="Cell/Rod_1"/>
</dbReference>
<dbReference type="PANTHER" id="PTHR34138">
    <property type="entry name" value="CELL SHAPE-DETERMINING PROTEIN MREC"/>
    <property type="match status" value="1"/>
</dbReference>
<dbReference type="PANTHER" id="PTHR34138:SF1">
    <property type="entry name" value="CELL SHAPE-DETERMINING PROTEIN MREC"/>
    <property type="match status" value="1"/>
</dbReference>
<protein>
    <recommendedName>
        <fullName evidence="2">Cell shape-determining protein MreC</fullName>
    </recommendedName>
    <alternativeName>
        <fullName evidence="4">Cell shape protein MreC</fullName>
    </alternativeName>
</protein>
<dbReference type="Gene3D" id="2.40.10.350">
    <property type="entry name" value="Rod shape-determining protein MreC, domain 2"/>
    <property type="match status" value="1"/>
</dbReference>
<dbReference type="NCBIfam" id="TIGR00219">
    <property type="entry name" value="mreC"/>
    <property type="match status" value="1"/>
</dbReference>
<dbReference type="RefSeq" id="WP_161012637.1">
    <property type="nucleotide sequence ID" value="NZ_WWCK01000001.1"/>
</dbReference>
<dbReference type="InterPro" id="IPR055342">
    <property type="entry name" value="MreC_beta-barrel_core"/>
</dbReference>
<evidence type="ECO:0000259" key="6">
    <source>
        <dbReference type="Pfam" id="PF04085"/>
    </source>
</evidence>
<feature type="region of interest" description="Disordered" evidence="5">
    <location>
        <begin position="280"/>
        <end position="389"/>
    </location>
</feature>
<dbReference type="GO" id="GO:0005886">
    <property type="term" value="C:plasma membrane"/>
    <property type="evidence" value="ECO:0007669"/>
    <property type="project" value="TreeGrafter"/>
</dbReference>
<dbReference type="EMBL" id="WWCK01000001">
    <property type="protein sequence ID" value="MYM66083.1"/>
    <property type="molecule type" value="Genomic_DNA"/>
</dbReference>
<feature type="compositionally biased region" description="Low complexity" evidence="5">
    <location>
        <begin position="310"/>
        <end position="335"/>
    </location>
</feature>
<dbReference type="AlphaFoldDB" id="A0A7X4KBA6"/>
<evidence type="ECO:0000256" key="2">
    <source>
        <dbReference type="ARBA" id="ARBA00013855"/>
    </source>
</evidence>
<dbReference type="Gene3D" id="2.40.10.340">
    <property type="entry name" value="Rod shape-determining protein MreC, domain 1"/>
    <property type="match status" value="1"/>
</dbReference>
<proteinExistence type="inferred from homology"/>
<comment type="similarity">
    <text evidence="1">Belongs to the MreC family.</text>
</comment>
<keyword evidence="8" id="KW-1185">Reference proteome</keyword>
<feature type="compositionally biased region" description="Pro residues" evidence="5">
    <location>
        <begin position="339"/>
        <end position="349"/>
    </location>
</feature>
<dbReference type="GO" id="GO:0008360">
    <property type="term" value="P:regulation of cell shape"/>
    <property type="evidence" value="ECO:0007669"/>
    <property type="project" value="UniProtKB-KW"/>
</dbReference>
<evidence type="ECO:0000256" key="5">
    <source>
        <dbReference type="SAM" id="MobiDB-lite"/>
    </source>
</evidence>
<evidence type="ECO:0000256" key="4">
    <source>
        <dbReference type="ARBA" id="ARBA00032089"/>
    </source>
</evidence>
<sequence length="389" mass="40870">MEYSPPPLFKQGASARVKMTVFACISIALLLVDSHMRTLTTVRQVAGTVLYPLQMAALLPRDAIYGVGDYFSTLSSMEKQVRELRRQQILSSQALQQAQLQAAENAQLRRLLDARQHLPVKSMLADVLYDARDVNSRKIILDRGTRHDVTLGLPVIDNQGVVGQVTRVFPFTSEVTLLSDKEQAIPVQLLRNGLRSVAYGRGKAGNLELRFTAPNADIQVGDIVVTSGLDGVYPAGLAVARVTQVENSAGGSFGGVICQPLAGIMNNTQLLILMSTPEMPARPADEEPRALRKHNNKMAPIKDVPKEGAEGQPAAGATPAATTAPAAAAPNGAPGLMPVMPPPPAPAPKPAATDAAAATPAATPPAGAKPAAATAPAAPHANQSKEPAR</sequence>
<feature type="domain" description="Rod shape-determining protein MreC beta-barrel core" evidence="6">
    <location>
        <begin position="127"/>
        <end position="273"/>
    </location>
</feature>
<evidence type="ECO:0000313" key="7">
    <source>
        <dbReference type="EMBL" id="MYM66083.1"/>
    </source>
</evidence>
<reference evidence="7 8" key="1">
    <citation type="submission" date="2019-12" db="EMBL/GenBank/DDBJ databases">
        <title>Novel species isolated from a subtropical stream in China.</title>
        <authorList>
            <person name="Lu H."/>
        </authorList>
    </citation>
    <scope>NUCLEOTIDE SEQUENCE [LARGE SCALE GENOMIC DNA]</scope>
    <source>
        <strain evidence="7 8">FT55W</strain>
    </source>
</reference>